<proteinExistence type="inferred from homology"/>
<accession>A0A4Q7DUG5</accession>
<dbReference type="GO" id="GO:0005737">
    <property type="term" value="C:cytoplasm"/>
    <property type="evidence" value="ECO:0007669"/>
    <property type="project" value="TreeGrafter"/>
</dbReference>
<dbReference type="NCBIfam" id="TIGR02093">
    <property type="entry name" value="P_ylase"/>
    <property type="match status" value="1"/>
</dbReference>
<evidence type="ECO:0000256" key="4">
    <source>
        <dbReference type="ARBA" id="ARBA00022533"/>
    </source>
</evidence>
<dbReference type="EC" id="2.4.1.1" evidence="11"/>
<comment type="caution">
    <text evidence="12">The sequence shown here is derived from an EMBL/GenBank/DDBJ whole genome shotgun (WGS) entry which is preliminary data.</text>
</comment>
<dbReference type="InterPro" id="IPR000811">
    <property type="entry name" value="Glyco_trans_35"/>
</dbReference>
<evidence type="ECO:0000256" key="3">
    <source>
        <dbReference type="ARBA" id="ARBA00006047"/>
    </source>
</evidence>
<feature type="modified residue" description="N6-(pyridoxal phosphate)lysine" evidence="10">
    <location>
        <position position="658"/>
    </location>
</feature>
<dbReference type="PANTHER" id="PTHR11468">
    <property type="entry name" value="GLYCOGEN PHOSPHORYLASE"/>
    <property type="match status" value="1"/>
</dbReference>
<dbReference type="EMBL" id="SETJ01000057">
    <property type="protein sequence ID" value="RZM16080.1"/>
    <property type="molecule type" value="Genomic_DNA"/>
</dbReference>
<dbReference type="GO" id="GO:0008184">
    <property type="term" value="F:glycogen phosphorylase activity"/>
    <property type="evidence" value="ECO:0007669"/>
    <property type="project" value="InterPro"/>
</dbReference>
<keyword evidence="6 11" id="KW-0808">Transferase</keyword>
<keyword evidence="8 11" id="KW-0119">Carbohydrate metabolism</keyword>
<evidence type="ECO:0000256" key="9">
    <source>
        <dbReference type="ARBA" id="ARBA00025174"/>
    </source>
</evidence>
<name>A0A4Q7DUG5_9LACO</name>
<evidence type="ECO:0000313" key="13">
    <source>
        <dbReference type="Proteomes" id="UP000292818"/>
    </source>
</evidence>
<dbReference type="Gene3D" id="3.40.50.2000">
    <property type="entry name" value="Glycogen Phosphorylase B"/>
    <property type="match status" value="2"/>
</dbReference>
<evidence type="ECO:0000256" key="1">
    <source>
        <dbReference type="ARBA" id="ARBA00001275"/>
    </source>
</evidence>
<comment type="cofactor">
    <cofactor evidence="2 11">
        <name>pyridoxal 5'-phosphate</name>
        <dbReference type="ChEBI" id="CHEBI:597326"/>
    </cofactor>
</comment>
<evidence type="ECO:0000256" key="2">
    <source>
        <dbReference type="ARBA" id="ARBA00001933"/>
    </source>
</evidence>
<evidence type="ECO:0000256" key="5">
    <source>
        <dbReference type="ARBA" id="ARBA00022676"/>
    </source>
</evidence>
<dbReference type="RefSeq" id="WP_130137611.1">
    <property type="nucleotide sequence ID" value="NZ_SETJ01000057.1"/>
</dbReference>
<evidence type="ECO:0000256" key="11">
    <source>
        <dbReference type="RuleBase" id="RU000587"/>
    </source>
</evidence>
<reference evidence="12 13" key="1">
    <citation type="submission" date="2019-01" db="EMBL/GenBank/DDBJ databases">
        <title>Colonization of the human gut by bovine bacteria present in Parmesan cheese.</title>
        <authorList>
            <person name="Lugli G.A."/>
            <person name="Milani C."/>
        </authorList>
    </citation>
    <scope>NUCLEOTIDE SEQUENCE [LARGE SCALE GENOMIC DNA]</scope>
    <source>
        <strain evidence="12 13">LDELB18P1</strain>
    </source>
</reference>
<evidence type="ECO:0000256" key="8">
    <source>
        <dbReference type="ARBA" id="ARBA00023277"/>
    </source>
</evidence>
<evidence type="ECO:0000256" key="10">
    <source>
        <dbReference type="PIRSR" id="PIRSR000460-1"/>
    </source>
</evidence>
<dbReference type="InterPro" id="IPR011833">
    <property type="entry name" value="Glycg_phsphrylas"/>
</dbReference>
<protein>
    <recommendedName>
        <fullName evidence="11">Alpha-1,4 glucan phosphorylase</fullName>
        <ecNumber evidence="11">2.4.1.1</ecNumber>
    </recommendedName>
</protein>
<dbReference type="FunFam" id="3.40.50.2000:FF:000003">
    <property type="entry name" value="Alpha-1,4 glucan phosphorylase"/>
    <property type="match status" value="1"/>
</dbReference>
<dbReference type="CDD" id="cd04300">
    <property type="entry name" value="GT35_Glycogen_Phosphorylase"/>
    <property type="match status" value="1"/>
</dbReference>
<organism evidence="12 13">
    <name type="scientific">Lactobacillus delbrueckii</name>
    <dbReference type="NCBI Taxonomy" id="1584"/>
    <lineage>
        <taxon>Bacteria</taxon>
        <taxon>Bacillati</taxon>
        <taxon>Bacillota</taxon>
        <taxon>Bacilli</taxon>
        <taxon>Lactobacillales</taxon>
        <taxon>Lactobacillaceae</taxon>
        <taxon>Lactobacillus</taxon>
    </lineage>
</organism>
<dbReference type="GO" id="GO:0005980">
    <property type="term" value="P:glycogen catabolic process"/>
    <property type="evidence" value="ECO:0007669"/>
    <property type="project" value="UniProtKB-ARBA"/>
</dbReference>
<keyword evidence="4" id="KW-0021">Allosteric enzyme</keyword>
<comment type="function">
    <text evidence="11">Allosteric enzyme that catalyzes the rate-limiting step in glycogen catabolism, the phosphorolytic cleavage of glycogen to produce glucose-1-phosphate, and plays a central role in maintaining cellular and organismal glucose homeostasis.</text>
</comment>
<comment type="catalytic activity">
    <reaction evidence="1 11">
        <text>[(1-&gt;4)-alpha-D-glucosyl](n) + phosphate = [(1-&gt;4)-alpha-D-glucosyl](n-1) + alpha-D-glucose 1-phosphate</text>
        <dbReference type="Rhea" id="RHEA:41732"/>
        <dbReference type="Rhea" id="RHEA-COMP:9584"/>
        <dbReference type="Rhea" id="RHEA-COMP:9586"/>
        <dbReference type="ChEBI" id="CHEBI:15444"/>
        <dbReference type="ChEBI" id="CHEBI:43474"/>
        <dbReference type="ChEBI" id="CHEBI:58601"/>
        <dbReference type="EC" id="2.4.1.1"/>
    </reaction>
</comment>
<dbReference type="GO" id="GO:0030170">
    <property type="term" value="F:pyridoxal phosphate binding"/>
    <property type="evidence" value="ECO:0007669"/>
    <property type="project" value="InterPro"/>
</dbReference>
<keyword evidence="5 11" id="KW-0328">Glycosyltransferase</keyword>
<dbReference type="Proteomes" id="UP000292818">
    <property type="component" value="Unassembled WGS sequence"/>
</dbReference>
<dbReference type="SUPFAM" id="SSF53756">
    <property type="entry name" value="UDP-Glycosyltransferase/glycogen phosphorylase"/>
    <property type="match status" value="1"/>
</dbReference>
<evidence type="ECO:0000256" key="7">
    <source>
        <dbReference type="ARBA" id="ARBA00022898"/>
    </source>
</evidence>
<dbReference type="Pfam" id="PF00343">
    <property type="entry name" value="Phosphorylase"/>
    <property type="match status" value="1"/>
</dbReference>
<evidence type="ECO:0000256" key="6">
    <source>
        <dbReference type="ARBA" id="ARBA00022679"/>
    </source>
</evidence>
<evidence type="ECO:0000313" key="12">
    <source>
        <dbReference type="EMBL" id="RZM16080.1"/>
    </source>
</evidence>
<dbReference type="AlphaFoldDB" id="A0A4Q7DUG5"/>
<gene>
    <name evidence="12" type="ORF">LDELB18P1_1347</name>
</gene>
<dbReference type="PANTHER" id="PTHR11468:SF3">
    <property type="entry name" value="GLYCOGEN PHOSPHORYLASE, LIVER FORM"/>
    <property type="match status" value="1"/>
</dbReference>
<sequence length="816" mass="92271">MKSSKVSAVNSNLREITPEEFKERLASKLDLHFEESVEEASKEDIFAALASMVRDGYSSKWRRTRIAESANGHKQAYYFSIEFLPGTLLRSNLLNLGWLDTAKEALADLGIDLDEIAAVEPDMALGNGGLGRLAAAFMDSLASTGYAGNGNGLRYKYGLFKQKFVNGYQKELPNDWLKQGDYWEVRRESKSVLVKFGGRVNMVDDNGWLTPQYEGATVVRAVPYDVAMVGYHNGVANTLRLWDAEIAPEDELKYPSIADRRKVEDLTSILYPDDSSYDGRLLRLKQEYFFVSAGLQSILNNFIRDYGEDSLTDLPKYVAVHINDTHPAMCVAEMMRLLVDRYRMDWDEAWEVTKQVMSYTNHTIMAEAMEKWDVGMFSQLLPRLFDIIKEIDRRYVAGLEGKVSGDVIERTRIVKNGQVHMAHLAIIGSHSVNGVAALHTQLLETEVLRDFYQLYPDRFNNKTNGITLRRWIQIANPDLAKLLDKTIGTDWRFDSKEMLKFEKFYHDTATLTSLQKIKLANKEKLAKVIKDKTGIVVDPEAIFDVQVKRLHAYKRQTLKLLHVLKLYQDLKAGIDHPKRVVIFGAIAAPSYVFAKQVIKVINSVADLVNNDPDIKGRLKVVFLENYNVSLAEQIIPAADLSEQISTTTKEASGTSNMKLMANGALTVATMDGANIEIKDAVGSDNIFAFGLDKDGVYNYYANHSYHPRDLYESDPVMKKTVDALIDGTIPGCVSEGRALYDDFLKDNEEFLVLADFEAYLKAQKLVEKVWANKRQWAQMSLVNIAHSERFDADKTIERYASEIWHLDKVEVDAGKA</sequence>
<dbReference type="PIRSF" id="PIRSF000460">
    <property type="entry name" value="Pprylas_GlgP"/>
    <property type="match status" value="1"/>
</dbReference>
<keyword evidence="7 10" id="KW-0663">Pyridoxal phosphate</keyword>
<comment type="function">
    <text evidence="9">Phosphorylase is an important allosteric enzyme in carbohydrate metabolism. Enzymes from different sources differ in their regulatory mechanisms and in their natural substrates. However, all known phosphorylases share catalytic and structural properties.</text>
</comment>
<comment type="similarity">
    <text evidence="3 11">Belongs to the glycogen phosphorylase family.</text>
</comment>